<organism evidence="6 7">
    <name type="scientific">Lachancea fermentati</name>
    <name type="common">Zygosaccharomyces fermentati</name>
    <dbReference type="NCBI Taxonomy" id="4955"/>
    <lineage>
        <taxon>Eukaryota</taxon>
        <taxon>Fungi</taxon>
        <taxon>Dikarya</taxon>
        <taxon>Ascomycota</taxon>
        <taxon>Saccharomycotina</taxon>
        <taxon>Saccharomycetes</taxon>
        <taxon>Saccharomycetales</taxon>
        <taxon>Saccharomycetaceae</taxon>
        <taxon>Lachancea</taxon>
    </lineage>
</organism>
<feature type="domain" description="Nucleoporin POM152 first Ig-like" evidence="4">
    <location>
        <begin position="196"/>
        <end position="316"/>
    </location>
</feature>
<feature type="domain" description="Nucleoporin POM152 immunoglobulin-like" evidence="1">
    <location>
        <begin position="549"/>
        <end position="657"/>
    </location>
</feature>
<dbReference type="PANTHER" id="PTHR28206:SF1">
    <property type="entry name" value="NUCLEOPORIN POM152"/>
    <property type="match status" value="1"/>
</dbReference>
<feature type="domain" description="Nucleoporin POM152 N-terminal transmembrane" evidence="2">
    <location>
        <begin position="52"/>
        <end position="143"/>
    </location>
</feature>
<evidence type="ECO:0000259" key="4">
    <source>
        <dbReference type="Pfam" id="PF24519"/>
    </source>
</evidence>
<feature type="domain" description="Nucleoporin POM152 Ig-like" evidence="3">
    <location>
        <begin position="760"/>
        <end position="845"/>
    </location>
</feature>
<accession>A0A1G4MA31</accession>
<dbReference type="PANTHER" id="PTHR28206">
    <property type="entry name" value="NUCLEOPORIN POM152"/>
    <property type="match status" value="1"/>
</dbReference>
<protein>
    <submittedName>
        <fullName evidence="6">LAFE_0C10528g1_1</fullName>
    </submittedName>
</protein>
<dbReference type="GO" id="GO:0070762">
    <property type="term" value="C:nuclear pore transmembrane ring"/>
    <property type="evidence" value="ECO:0007669"/>
    <property type="project" value="TreeGrafter"/>
</dbReference>
<dbReference type="InterPro" id="IPR056540">
    <property type="entry name" value="TMD_POM152"/>
</dbReference>
<feature type="domain" description="Nucleoporin POM152 immunoglobulin-like" evidence="1">
    <location>
        <begin position="888"/>
        <end position="959"/>
    </location>
</feature>
<keyword evidence="7" id="KW-1185">Reference proteome</keyword>
<dbReference type="InterPro" id="IPR056543">
    <property type="entry name" value="Ig-like_POM152_9th"/>
</dbReference>
<dbReference type="Pfam" id="PF24519">
    <property type="entry name" value="Ig-like_Pom152_1"/>
    <property type="match status" value="1"/>
</dbReference>
<dbReference type="InterPro" id="IPR056544">
    <property type="entry name" value="Ig_POM152"/>
</dbReference>
<dbReference type="Pfam" id="PF24097">
    <property type="entry name" value="TMD_POM152"/>
    <property type="match status" value="1"/>
</dbReference>
<dbReference type="AlphaFoldDB" id="A0A1G4MA31"/>
<dbReference type="Pfam" id="PF24312">
    <property type="entry name" value="Ig-like_POM152"/>
    <property type="match status" value="2"/>
</dbReference>
<dbReference type="OMA" id="DRSNCKR"/>
<dbReference type="GO" id="GO:0017056">
    <property type="term" value="F:structural constituent of nuclear pore"/>
    <property type="evidence" value="ECO:0007669"/>
    <property type="project" value="InterPro"/>
</dbReference>
<feature type="domain" description="Nucleoporin POM152 Ig-like" evidence="3">
    <location>
        <begin position="480"/>
        <end position="544"/>
    </location>
</feature>
<dbReference type="Proteomes" id="UP000190831">
    <property type="component" value="Chromosome C"/>
</dbReference>
<reference evidence="6 7" key="1">
    <citation type="submission" date="2016-03" db="EMBL/GenBank/DDBJ databases">
        <authorList>
            <person name="Devillers H."/>
        </authorList>
    </citation>
    <scope>NUCLEOTIDE SEQUENCE [LARGE SCALE GENOMIC DNA]</scope>
    <source>
        <strain evidence="6">CBS 6772</strain>
    </source>
</reference>
<gene>
    <name evidence="6" type="ORF">LAFE_0C10528G</name>
</gene>
<dbReference type="GO" id="GO:0006999">
    <property type="term" value="P:nuclear pore organization"/>
    <property type="evidence" value="ECO:0007669"/>
    <property type="project" value="TreeGrafter"/>
</dbReference>
<dbReference type="Pfam" id="PF23664">
    <property type="entry name" value="Ig_Pom152"/>
    <property type="match status" value="2"/>
</dbReference>
<sequence length="1277" mass="144078">MDLRRRFHAEDVSSNNRDTRTFQFSTERNEKVSEGPFTEQRTIPLISTDVLDVPSQRLLMVAIFVIIQCYKLYDLILLKSGLPVSGILLTSSRFNFITKYFIIDSLFLYFLPNLKIPKLAFKPVTVVLQIVLLTVTTVFLSNEQSFPFVSVLVSAWTKFNTRELSLTGSSVNHRKIMDPSSHFKGALTIKILPENTAVLNPFQDSFCLPMDNVEFETLHIPIRINSSSEIEFMQLEYRNLQTNDVELWNFTRKDLLEVEKGHPLYRREDLISHQKAFGPKIRYFTLPVDRTGLYQIKKIIDSKKLSLRLYKSQIIVPHCPTAVLSGLGNTDRCIGDLDKVSIEVHGVPPLELQYIKTLNADSSTFTDSSLQPEYFESPLLSNSKFFQAQDISDLQWAQNQPVTINLESVLKEDGKYSYAIEKVIDGFGNEVDFSGLPQGLLKTYGLDYTFNVHDLPKATLDTQFNHDSATKRSLMVNFEKTRDWEKASPYTATFQFIDENDEATEFRHEFNQLSTEIPVEVPGTYTLLSVSSKFCSGIVMDKSSVLVTQPIPPSLEIKPTPILDQCVGQTGLNFDLTFTGVPPFYYRVKIFKIEPDERKLYDTKRFTSQGTRNQFTYSPTSEGHYEIVFDELSNTLFTSAIALTPIENYTFKTSMRVKPAASIISNYAEKLCLGGQSKIPLSFNGEPPFSLTYDILETSSNKRTTYTLDDIKSYRYDLDTPVFDVGGDYIVSLISIKDSSGCLVGLSSSDARIEVRRDVPAAQFNLLENMDKMQIKEGTFAELPLRLSGVAPFVVAYQHLSPEGKVLGNYEATFHSSYKAVLKVDKEGKYKLLSVRDQSCSGKIEGIDDFVITFLEKPKFSVLEHNKITRKSDLHFEKAKVCQGFEESIDLALIGSAPFVVSYELISPSGQITSKSIQVATKYASLKFPNDKSGSYVMNIRGVYDSYYTEQDLSRIGYVHDVVSIEQSVNPLPSVQFLQRGKTYRTCSANIGESLEDVEPISLEIKRGSGPFSVSFSVYHESTSKTDYFTIDGITKNGFDSRRLYDGLKLGNHLVTIEKIIDANGCTHDVVSENNHVLISITDVPKISLIDPTIEYCVGDHVAYQLSGVAPFFIKYDFNGIPLKSKEHSSQFIRFASEPGTISVSSIHDSSSQCIVNFTKPGMEKEFEDLSLVIHPIPSVTVSRGDYVVEDIHEGDQAEIIFSFEGTPPFSLTYVRTEEVDDKRGKRRPQIVETHKIEDIYAYEYRAVTSLQGTYEAIEISDAFCYAKNDAYFSSPV</sequence>
<dbReference type="Pfam" id="PF24527">
    <property type="entry name" value="Ig-like_Pom152_9"/>
    <property type="match status" value="1"/>
</dbReference>
<dbReference type="GO" id="GO:0006606">
    <property type="term" value="P:protein import into nucleus"/>
    <property type="evidence" value="ECO:0007669"/>
    <property type="project" value="TreeGrafter"/>
</dbReference>
<evidence type="ECO:0000259" key="3">
    <source>
        <dbReference type="Pfam" id="PF24312"/>
    </source>
</evidence>
<evidence type="ECO:0000259" key="5">
    <source>
        <dbReference type="Pfam" id="PF24527"/>
    </source>
</evidence>
<dbReference type="InterPro" id="IPR037701">
    <property type="entry name" value="Pom152"/>
</dbReference>
<evidence type="ECO:0000259" key="1">
    <source>
        <dbReference type="Pfam" id="PF23664"/>
    </source>
</evidence>
<dbReference type="InterPro" id="IPR056542">
    <property type="entry name" value="Ig-like_POM152_1st"/>
</dbReference>
<dbReference type="OrthoDB" id="5529162at2759"/>
<dbReference type="STRING" id="4955.A0A1G4MA31"/>
<evidence type="ECO:0000313" key="6">
    <source>
        <dbReference type="EMBL" id="SCW00723.1"/>
    </source>
</evidence>
<evidence type="ECO:0000259" key="2">
    <source>
        <dbReference type="Pfam" id="PF24097"/>
    </source>
</evidence>
<evidence type="ECO:0000313" key="7">
    <source>
        <dbReference type="Proteomes" id="UP000190831"/>
    </source>
</evidence>
<dbReference type="InterPro" id="IPR056541">
    <property type="entry name" value="Ig-like_POM152"/>
</dbReference>
<name>A0A1G4MA31_LACFM</name>
<dbReference type="EMBL" id="LT598485">
    <property type="protein sequence ID" value="SCW00723.1"/>
    <property type="molecule type" value="Genomic_DNA"/>
</dbReference>
<feature type="domain" description="Nucleoporin POM152 ninth Ig-like" evidence="5">
    <location>
        <begin position="1085"/>
        <end position="1157"/>
    </location>
</feature>
<proteinExistence type="predicted"/>